<dbReference type="Pfam" id="PF01161">
    <property type="entry name" value="PBP"/>
    <property type="match status" value="1"/>
</dbReference>
<sequence>MADSKKSVEAAMALSQDESTRLGLAFGTQKITPGQHVPKGDAQSAPELSFNGATGTYIVISIDLDAPFPAFSVLGPILHWNQPGLKPQPAADGTTHLVANNVPFIADYSGPGPPPPSRPHRYVFLLYEQPEGFDVAGFAPPGGAKVRIGKRVRYDLKAFEVAAKLGPVVACNYFVSN</sequence>
<comment type="caution">
    <text evidence="1">The sequence shown here is derived from an EMBL/GenBank/DDBJ whole genome shotgun (WGS) entry which is preliminary data.</text>
</comment>
<dbReference type="PANTHER" id="PTHR11362">
    <property type="entry name" value="PHOSPHATIDYLETHANOLAMINE-BINDING PROTEIN"/>
    <property type="match status" value="1"/>
</dbReference>
<evidence type="ECO:0008006" key="3">
    <source>
        <dbReference type="Google" id="ProtNLM"/>
    </source>
</evidence>
<gene>
    <name evidence="1" type="ORF">BP6252_14052</name>
</gene>
<dbReference type="Proteomes" id="UP000256645">
    <property type="component" value="Unassembled WGS sequence"/>
</dbReference>
<dbReference type="InterPro" id="IPR008914">
    <property type="entry name" value="PEBP"/>
</dbReference>
<dbReference type="GO" id="GO:0030162">
    <property type="term" value="P:regulation of proteolysis"/>
    <property type="evidence" value="ECO:0007669"/>
    <property type="project" value="TreeGrafter"/>
</dbReference>
<protein>
    <recommendedName>
        <fullName evidence="3">PEBP-like protein</fullName>
    </recommendedName>
</protein>
<dbReference type="InterPro" id="IPR036610">
    <property type="entry name" value="PEBP-like_sf"/>
</dbReference>
<dbReference type="AlphaFoldDB" id="A0A3D8Q497"/>
<dbReference type="GO" id="GO:0046578">
    <property type="term" value="P:regulation of Ras protein signal transduction"/>
    <property type="evidence" value="ECO:0007669"/>
    <property type="project" value="TreeGrafter"/>
</dbReference>
<dbReference type="OrthoDB" id="2506647at2759"/>
<proteinExistence type="predicted"/>
<keyword evidence="2" id="KW-1185">Reference proteome</keyword>
<reference evidence="1 2" key="1">
    <citation type="journal article" date="2018" name="IMA Fungus">
        <title>IMA Genome-F 9: Draft genome sequence of Annulohypoxylon stygium, Aspergillus mulundensis, Berkeleyomyces basicola (syn. Thielaviopsis basicola), Ceratocystis smalleyi, two Cercospora beticola strains, Coleophoma cylindrospora, Fusarium fracticaudum, Phialophora cf. hyalina, and Morchella septimelata.</title>
        <authorList>
            <person name="Wingfield B.D."/>
            <person name="Bills G.F."/>
            <person name="Dong Y."/>
            <person name="Huang W."/>
            <person name="Nel W.J."/>
            <person name="Swalarsk-Parry B.S."/>
            <person name="Vaghefi N."/>
            <person name="Wilken P.M."/>
            <person name="An Z."/>
            <person name="de Beer Z.W."/>
            <person name="De Vos L."/>
            <person name="Chen L."/>
            <person name="Duong T.A."/>
            <person name="Gao Y."/>
            <person name="Hammerbacher A."/>
            <person name="Kikkert J.R."/>
            <person name="Li Y."/>
            <person name="Li H."/>
            <person name="Li K."/>
            <person name="Li Q."/>
            <person name="Liu X."/>
            <person name="Ma X."/>
            <person name="Naidoo K."/>
            <person name="Pethybridge S.J."/>
            <person name="Sun J."/>
            <person name="Steenkamp E.T."/>
            <person name="van der Nest M.A."/>
            <person name="van Wyk S."/>
            <person name="Wingfield M.J."/>
            <person name="Xiong C."/>
            <person name="Yue Q."/>
            <person name="Zhang X."/>
        </authorList>
    </citation>
    <scope>NUCLEOTIDE SEQUENCE [LARGE SCALE GENOMIC DNA]</scope>
    <source>
        <strain evidence="1 2">BP6252</strain>
    </source>
</reference>
<dbReference type="GO" id="GO:0030414">
    <property type="term" value="F:peptidase inhibitor activity"/>
    <property type="evidence" value="ECO:0007669"/>
    <property type="project" value="TreeGrafter"/>
</dbReference>
<accession>A0A3D8Q497</accession>
<evidence type="ECO:0000313" key="1">
    <source>
        <dbReference type="EMBL" id="RDW56666.1"/>
    </source>
</evidence>
<dbReference type="EMBL" id="PDLM01000035">
    <property type="protein sequence ID" value="RDW56666.1"/>
    <property type="molecule type" value="Genomic_DNA"/>
</dbReference>
<dbReference type="PANTHER" id="PTHR11362:SF78">
    <property type="entry name" value="PROTEASE INHIBITOR"/>
    <property type="match status" value="1"/>
</dbReference>
<dbReference type="STRING" id="1849047.A0A3D8Q497"/>
<dbReference type="Gene3D" id="3.90.280.10">
    <property type="entry name" value="PEBP-like"/>
    <property type="match status" value="1"/>
</dbReference>
<evidence type="ECO:0000313" key="2">
    <source>
        <dbReference type="Proteomes" id="UP000256645"/>
    </source>
</evidence>
<organism evidence="1 2">
    <name type="scientific">Coleophoma cylindrospora</name>
    <dbReference type="NCBI Taxonomy" id="1849047"/>
    <lineage>
        <taxon>Eukaryota</taxon>
        <taxon>Fungi</taxon>
        <taxon>Dikarya</taxon>
        <taxon>Ascomycota</taxon>
        <taxon>Pezizomycotina</taxon>
        <taxon>Leotiomycetes</taxon>
        <taxon>Helotiales</taxon>
        <taxon>Dermateaceae</taxon>
        <taxon>Coleophoma</taxon>
    </lineage>
</organism>
<dbReference type="GO" id="GO:0005543">
    <property type="term" value="F:phospholipid binding"/>
    <property type="evidence" value="ECO:0007669"/>
    <property type="project" value="TreeGrafter"/>
</dbReference>
<dbReference type="SUPFAM" id="SSF49777">
    <property type="entry name" value="PEBP-like"/>
    <property type="match status" value="1"/>
</dbReference>
<dbReference type="InterPro" id="IPR035810">
    <property type="entry name" value="PEBP_euk"/>
</dbReference>
<name>A0A3D8Q497_9HELO</name>
<dbReference type="CDD" id="cd00866">
    <property type="entry name" value="PEBP_euk"/>
    <property type="match status" value="1"/>
</dbReference>